<name>A0AAE0YRF3_9GAST</name>
<dbReference type="AlphaFoldDB" id="A0AAE0YRF3"/>
<reference evidence="1" key="1">
    <citation type="journal article" date="2023" name="G3 (Bethesda)">
        <title>A reference genome for the long-term kleptoplast-retaining sea slug Elysia crispata morphotype clarki.</title>
        <authorList>
            <person name="Eastman K.E."/>
            <person name="Pendleton A.L."/>
            <person name="Shaikh M.A."/>
            <person name="Suttiyut T."/>
            <person name="Ogas R."/>
            <person name="Tomko P."/>
            <person name="Gavelis G."/>
            <person name="Widhalm J.R."/>
            <person name="Wisecaver J.H."/>
        </authorList>
    </citation>
    <scope>NUCLEOTIDE SEQUENCE</scope>
    <source>
        <strain evidence="1">ECLA1</strain>
    </source>
</reference>
<dbReference type="EMBL" id="JAWDGP010005603">
    <property type="protein sequence ID" value="KAK3755215.1"/>
    <property type="molecule type" value="Genomic_DNA"/>
</dbReference>
<gene>
    <name evidence="1" type="ORF">RRG08_027473</name>
</gene>
<keyword evidence="2" id="KW-1185">Reference proteome</keyword>
<evidence type="ECO:0000313" key="2">
    <source>
        <dbReference type="Proteomes" id="UP001283361"/>
    </source>
</evidence>
<accession>A0AAE0YRF3</accession>
<organism evidence="1 2">
    <name type="scientific">Elysia crispata</name>
    <name type="common">lettuce slug</name>
    <dbReference type="NCBI Taxonomy" id="231223"/>
    <lineage>
        <taxon>Eukaryota</taxon>
        <taxon>Metazoa</taxon>
        <taxon>Spiralia</taxon>
        <taxon>Lophotrochozoa</taxon>
        <taxon>Mollusca</taxon>
        <taxon>Gastropoda</taxon>
        <taxon>Heterobranchia</taxon>
        <taxon>Euthyneura</taxon>
        <taxon>Panpulmonata</taxon>
        <taxon>Sacoglossa</taxon>
        <taxon>Placobranchoidea</taxon>
        <taxon>Plakobranchidae</taxon>
        <taxon>Elysia</taxon>
    </lineage>
</organism>
<evidence type="ECO:0000313" key="1">
    <source>
        <dbReference type="EMBL" id="KAK3755215.1"/>
    </source>
</evidence>
<sequence length="114" mass="12865">MSRGRDKQFSHSSGDGLEDWTEITIIPSSNWRPDRNNTQQGHIFSACLVSDIEAVMPREDDLYFVDENSERLVQTIRTTLGFAHRCFEAVCKACCDVSDATVWLEDVSPPELGL</sequence>
<protein>
    <submittedName>
        <fullName evidence="1">Uncharacterized protein</fullName>
    </submittedName>
</protein>
<proteinExistence type="predicted"/>
<dbReference type="Proteomes" id="UP001283361">
    <property type="component" value="Unassembled WGS sequence"/>
</dbReference>
<comment type="caution">
    <text evidence="1">The sequence shown here is derived from an EMBL/GenBank/DDBJ whole genome shotgun (WGS) entry which is preliminary data.</text>
</comment>